<dbReference type="EMBL" id="HG322949">
    <property type="protein sequence ID" value="CDG82605.1"/>
    <property type="molecule type" value="Genomic_DNA"/>
</dbReference>
<accession>W0V4T7</accession>
<dbReference type="HOGENOM" id="CLU_3184665_0_0_4"/>
<gene>
    <name evidence="1" type="ORF">GJA_1969</name>
</gene>
<evidence type="ECO:0000313" key="2">
    <source>
        <dbReference type="Proteomes" id="UP000027604"/>
    </source>
</evidence>
<dbReference type="STRING" id="1349767.GJA_1969"/>
<proteinExistence type="predicted"/>
<evidence type="ECO:0000313" key="1">
    <source>
        <dbReference type="EMBL" id="CDG82605.1"/>
    </source>
</evidence>
<dbReference type="KEGG" id="jag:GJA_1969"/>
<organism evidence="1 2">
    <name type="scientific">Janthinobacterium agaricidamnosum NBRC 102515 = DSM 9628</name>
    <dbReference type="NCBI Taxonomy" id="1349767"/>
    <lineage>
        <taxon>Bacteria</taxon>
        <taxon>Pseudomonadati</taxon>
        <taxon>Pseudomonadota</taxon>
        <taxon>Betaproteobacteria</taxon>
        <taxon>Burkholderiales</taxon>
        <taxon>Oxalobacteraceae</taxon>
        <taxon>Janthinobacterium</taxon>
    </lineage>
</organism>
<keyword evidence="2" id="KW-1185">Reference proteome</keyword>
<dbReference type="Proteomes" id="UP000027604">
    <property type="component" value="Chromosome I"/>
</dbReference>
<name>W0V4T7_9BURK</name>
<sequence>MHGQERRQHRGQKMKWCRSVKDMHRKITTNTLFFLAGKPDSNEFMH</sequence>
<protein>
    <submittedName>
        <fullName evidence="1">Uncharacterized protein</fullName>
    </submittedName>
</protein>
<dbReference type="AlphaFoldDB" id="W0V4T7"/>
<reference evidence="1 2" key="1">
    <citation type="journal article" date="2015" name="Genome Announc.">
        <title>Genome Sequence of Mushroom Soft-Rot Pathogen Janthinobacterium agaricidamnosum.</title>
        <authorList>
            <person name="Graupner K."/>
            <person name="Lackner G."/>
            <person name="Hertweck C."/>
        </authorList>
    </citation>
    <scope>NUCLEOTIDE SEQUENCE [LARGE SCALE GENOMIC DNA]</scope>
    <source>
        <strain evidence="2">NBRC 102515 / DSM 9628</strain>
    </source>
</reference>